<dbReference type="SUPFAM" id="SSF51695">
    <property type="entry name" value="PLC-like phosphodiesterases"/>
    <property type="match status" value="1"/>
</dbReference>
<protein>
    <submittedName>
        <fullName evidence="4">GP-PDE domain-containing protein</fullName>
    </submittedName>
</protein>
<proteinExistence type="predicted"/>
<dbReference type="GO" id="GO:0008889">
    <property type="term" value="F:glycerophosphodiester phosphodiesterase activity"/>
    <property type="evidence" value="ECO:0007669"/>
    <property type="project" value="TreeGrafter"/>
</dbReference>
<organism evidence="3 4">
    <name type="scientific">Heligmosomoides polygyrus</name>
    <name type="common">Parasitic roundworm</name>
    <dbReference type="NCBI Taxonomy" id="6339"/>
    <lineage>
        <taxon>Eukaryota</taxon>
        <taxon>Metazoa</taxon>
        <taxon>Ecdysozoa</taxon>
        <taxon>Nematoda</taxon>
        <taxon>Chromadorea</taxon>
        <taxon>Rhabditida</taxon>
        <taxon>Rhabditina</taxon>
        <taxon>Rhabditomorpha</taxon>
        <taxon>Strongyloidea</taxon>
        <taxon>Heligmosomidae</taxon>
        <taxon>Heligmosomoides</taxon>
    </lineage>
</organism>
<dbReference type="PANTHER" id="PTHR46320:SF1">
    <property type="entry name" value="GLYCEROPHOSPHODIESTER PHOSPHODIESTERASE 1"/>
    <property type="match status" value="1"/>
</dbReference>
<dbReference type="Gene3D" id="3.20.20.190">
    <property type="entry name" value="Phosphatidylinositol (PI) phosphodiesterase"/>
    <property type="match status" value="1"/>
</dbReference>
<accession>A0A183FYD8</accession>
<dbReference type="Proteomes" id="UP000050761">
    <property type="component" value="Unassembled WGS sequence"/>
</dbReference>
<evidence type="ECO:0000313" key="2">
    <source>
        <dbReference type="EMBL" id="VDO96940.1"/>
    </source>
</evidence>
<dbReference type="GO" id="GO:0070291">
    <property type="term" value="P:N-acylethanolamine metabolic process"/>
    <property type="evidence" value="ECO:0007669"/>
    <property type="project" value="TreeGrafter"/>
</dbReference>
<dbReference type="GO" id="GO:0006644">
    <property type="term" value="P:phospholipid metabolic process"/>
    <property type="evidence" value="ECO:0007669"/>
    <property type="project" value="TreeGrafter"/>
</dbReference>
<evidence type="ECO:0000313" key="4">
    <source>
        <dbReference type="WBParaSite" id="HPBE_0001365001-mRNA-1"/>
    </source>
</evidence>
<dbReference type="AlphaFoldDB" id="A0A183FYD8"/>
<feature type="domain" description="GP-PDE" evidence="1">
    <location>
        <begin position="35"/>
        <end position="170"/>
    </location>
</feature>
<accession>A0A3P7ZBA1</accession>
<dbReference type="PROSITE" id="PS51704">
    <property type="entry name" value="GP_PDE"/>
    <property type="match status" value="1"/>
</dbReference>
<dbReference type="InterPro" id="IPR017946">
    <property type="entry name" value="PLC-like_Pdiesterase_TIM-brl"/>
</dbReference>
<sequence length="170" mass="19549">MTAFFWLVLEHSQQFRFGRVRNLLIRYVYELFTDLRIGGRRGSPYGAPENTIEEFEIAEQTKCDLVKFDIHMTSDGVPAVLIHWMSLLKARVKDIKNIPLMVVGGIKAGIPTLVEDAEWCQQNNISTIVETADEKMLDCVMNVINFIQLLCMWLRKLIKTLNNSKLCISL</sequence>
<dbReference type="GO" id="GO:0006580">
    <property type="term" value="P:ethanolamine metabolic process"/>
    <property type="evidence" value="ECO:0007669"/>
    <property type="project" value="TreeGrafter"/>
</dbReference>
<evidence type="ECO:0000259" key="1">
    <source>
        <dbReference type="PROSITE" id="PS51704"/>
    </source>
</evidence>
<dbReference type="GO" id="GO:0005886">
    <property type="term" value="C:plasma membrane"/>
    <property type="evidence" value="ECO:0007669"/>
    <property type="project" value="TreeGrafter"/>
</dbReference>
<dbReference type="Pfam" id="PF03009">
    <property type="entry name" value="GDPD"/>
    <property type="match status" value="1"/>
</dbReference>
<gene>
    <name evidence="2" type="ORF">HPBE_LOCUS13651</name>
</gene>
<reference evidence="2 3" key="1">
    <citation type="submission" date="2018-11" db="EMBL/GenBank/DDBJ databases">
        <authorList>
            <consortium name="Pathogen Informatics"/>
        </authorList>
    </citation>
    <scope>NUCLEOTIDE SEQUENCE [LARGE SCALE GENOMIC DNA]</scope>
</reference>
<name>A0A183FYD8_HELPZ</name>
<dbReference type="WBParaSite" id="HPBE_0001365001-mRNA-1">
    <property type="protein sequence ID" value="HPBE_0001365001-mRNA-1"/>
    <property type="gene ID" value="HPBE_0001365001"/>
</dbReference>
<dbReference type="InterPro" id="IPR030395">
    <property type="entry name" value="GP_PDE_dom"/>
</dbReference>
<dbReference type="OrthoDB" id="197419at2759"/>
<evidence type="ECO:0000313" key="3">
    <source>
        <dbReference type="Proteomes" id="UP000050761"/>
    </source>
</evidence>
<dbReference type="PANTHER" id="PTHR46320">
    <property type="entry name" value="GLYCEROPHOSPHODIESTER PHOSPHODIESTERASE 1"/>
    <property type="match status" value="1"/>
</dbReference>
<reference evidence="4" key="2">
    <citation type="submission" date="2019-09" db="UniProtKB">
        <authorList>
            <consortium name="WormBaseParasite"/>
        </authorList>
    </citation>
    <scope>IDENTIFICATION</scope>
</reference>
<keyword evidence="3" id="KW-1185">Reference proteome</keyword>
<dbReference type="EMBL" id="UZAH01028012">
    <property type="protein sequence ID" value="VDO96940.1"/>
    <property type="molecule type" value="Genomic_DNA"/>
</dbReference>